<dbReference type="Pfam" id="PF03551">
    <property type="entry name" value="PadR"/>
    <property type="match status" value="1"/>
</dbReference>
<reference evidence="3 4" key="1">
    <citation type="submission" date="2016-10" db="EMBL/GenBank/DDBJ databases">
        <authorList>
            <person name="de Groot N.N."/>
        </authorList>
    </citation>
    <scope>NUCLEOTIDE SEQUENCE [LARGE SCALE GENOMIC DNA]</scope>
    <source>
        <strain evidence="3 4">DSM 13305</strain>
    </source>
</reference>
<dbReference type="OrthoDB" id="8595425at2"/>
<dbReference type="Gene3D" id="1.10.10.10">
    <property type="entry name" value="Winged helix-like DNA-binding domain superfamily/Winged helix DNA-binding domain"/>
    <property type="match status" value="1"/>
</dbReference>
<dbReference type="Proteomes" id="UP000198847">
    <property type="component" value="Unassembled WGS sequence"/>
</dbReference>
<evidence type="ECO:0000259" key="1">
    <source>
        <dbReference type="Pfam" id="PF03551"/>
    </source>
</evidence>
<dbReference type="RefSeq" id="WP_091751421.1">
    <property type="nucleotide sequence ID" value="NZ_FODY01000032.1"/>
</dbReference>
<dbReference type="PANTHER" id="PTHR43252:SF2">
    <property type="entry name" value="TRANSCRIPTION REGULATOR, PADR-LIKE FAMILY"/>
    <property type="match status" value="1"/>
</dbReference>
<keyword evidence="3" id="KW-0238">DNA-binding</keyword>
<organism evidence="3 4">
    <name type="scientific">Propionispora vibrioides</name>
    <dbReference type="NCBI Taxonomy" id="112903"/>
    <lineage>
        <taxon>Bacteria</taxon>
        <taxon>Bacillati</taxon>
        <taxon>Bacillota</taxon>
        <taxon>Negativicutes</taxon>
        <taxon>Selenomonadales</taxon>
        <taxon>Sporomusaceae</taxon>
        <taxon>Propionispora</taxon>
    </lineage>
</organism>
<feature type="domain" description="Transcription regulator PadR N-terminal" evidence="1">
    <location>
        <begin position="7"/>
        <end position="80"/>
    </location>
</feature>
<evidence type="ECO:0000313" key="4">
    <source>
        <dbReference type="Proteomes" id="UP000198847"/>
    </source>
</evidence>
<sequence>MALNHTLLGLLSFKPMTGYQLKQLFESSINHFWNAHMSQIYRELSSMEEKGWVTSIIEPQEGKPDKKIYSVTQEGTEVFKRWLQEFPETMEEAGRSDFLARIFFASHIDPADLAYELRRFIRKRQDQLNSYRETEARIKEQRKKGDPDAVFWYMTLRRGVKTTEASIEWAQECLDLVEEIKRNKE</sequence>
<dbReference type="AlphaFoldDB" id="A0A1H8XXP5"/>
<evidence type="ECO:0000313" key="3">
    <source>
        <dbReference type="EMBL" id="SEP44532.1"/>
    </source>
</evidence>
<gene>
    <name evidence="3" type="ORF">SAMN04490178_13233</name>
</gene>
<dbReference type="GO" id="GO:0003677">
    <property type="term" value="F:DNA binding"/>
    <property type="evidence" value="ECO:0007669"/>
    <property type="project" value="UniProtKB-KW"/>
</dbReference>
<dbReference type="PANTHER" id="PTHR43252">
    <property type="entry name" value="TRANSCRIPTIONAL REGULATOR YQJI"/>
    <property type="match status" value="1"/>
</dbReference>
<feature type="domain" description="Transcription regulator PadR C-terminal" evidence="2">
    <location>
        <begin position="95"/>
        <end position="177"/>
    </location>
</feature>
<dbReference type="STRING" id="112903.SAMN04490178_13233"/>
<keyword evidence="4" id="KW-1185">Reference proteome</keyword>
<dbReference type="Pfam" id="PF10400">
    <property type="entry name" value="Vir_act_alpha_C"/>
    <property type="match status" value="1"/>
</dbReference>
<dbReference type="InterPro" id="IPR036388">
    <property type="entry name" value="WH-like_DNA-bd_sf"/>
</dbReference>
<accession>A0A1H8XXP5</accession>
<protein>
    <submittedName>
        <fullName evidence="3">DNA-binding transcriptional regulator, PadR family</fullName>
    </submittedName>
</protein>
<dbReference type="EMBL" id="FODY01000032">
    <property type="protein sequence ID" value="SEP44532.1"/>
    <property type="molecule type" value="Genomic_DNA"/>
</dbReference>
<name>A0A1H8XXP5_9FIRM</name>
<dbReference type="InterPro" id="IPR005149">
    <property type="entry name" value="Tscrpt_reg_PadR_N"/>
</dbReference>
<dbReference type="SUPFAM" id="SSF46785">
    <property type="entry name" value="Winged helix' DNA-binding domain"/>
    <property type="match status" value="1"/>
</dbReference>
<dbReference type="Gene3D" id="6.10.140.190">
    <property type="match status" value="1"/>
</dbReference>
<proteinExistence type="predicted"/>
<dbReference type="InterPro" id="IPR018309">
    <property type="entry name" value="Tscrpt_reg_PadR_C"/>
</dbReference>
<dbReference type="InterPro" id="IPR036390">
    <property type="entry name" value="WH_DNA-bd_sf"/>
</dbReference>
<evidence type="ECO:0000259" key="2">
    <source>
        <dbReference type="Pfam" id="PF10400"/>
    </source>
</evidence>